<feature type="domain" description="Tripartite ATP-independent periplasmic transporters DctQ component" evidence="10">
    <location>
        <begin position="37"/>
        <end position="167"/>
    </location>
</feature>
<evidence type="ECO:0000256" key="9">
    <source>
        <dbReference type="RuleBase" id="RU369079"/>
    </source>
</evidence>
<evidence type="ECO:0000256" key="3">
    <source>
        <dbReference type="ARBA" id="ARBA00022475"/>
    </source>
</evidence>
<comment type="subunit">
    <text evidence="9">The complex comprises the extracytoplasmic solute receptor protein and the two transmembrane proteins.</text>
</comment>
<evidence type="ECO:0000256" key="6">
    <source>
        <dbReference type="ARBA" id="ARBA00022989"/>
    </source>
</evidence>
<keyword evidence="2 9" id="KW-0813">Transport</keyword>
<evidence type="ECO:0000256" key="8">
    <source>
        <dbReference type="ARBA" id="ARBA00038436"/>
    </source>
</evidence>
<dbReference type="PANTHER" id="PTHR35011:SF4">
    <property type="entry name" value="SLL1102 PROTEIN"/>
    <property type="match status" value="1"/>
</dbReference>
<evidence type="ECO:0000313" key="12">
    <source>
        <dbReference type="Proteomes" id="UP001501176"/>
    </source>
</evidence>
<comment type="caution">
    <text evidence="11">The sequence shown here is derived from an EMBL/GenBank/DDBJ whole genome shotgun (WGS) entry which is preliminary data.</text>
</comment>
<evidence type="ECO:0000259" key="10">
    <source>
        <dbReference type="Pfam" id="PF04290"/>
    </source>
</evidence>
<evidence type="ECO:0000313" key="11">
    <source>
        <dbReference type="EMBL" id="GAA0226990.1"/>
    </source>
</evidence>
<protein>
    <recommendedName>
        <fullName evidence="9">TRAP transporter small permease protein</fullName>
    </recommendedName>
</protein>
<comment type="subcellular location">
    <subcellularLocation>
        <location evidence="1 9">Cell inner membrane</location>
        <topology evidence="1 9">Multi-pass membrane protein</topology>
    </subcellularLocation>
</comment>
<feature type="transmembrane region" description="Helical" evidence="9">
    <location>
        <begin position="20"/>
        <end position="42"/>
    </location>
</feature>
<keyword evidence="5 9" id="KW-0812">Transmembrane</keyword>
<dbReference type="RefSeq" id="WP_343820746.1">
    <property type="nucleotide sequence ID" value="NZ_BAAAFN010000011.1"/>
</dbReference>
<evidence type="ECO:0000256" key="7">
    <source>
        <dbReference type="ARBA" id="ARBA00023136"/>
    </source>
</evidence>
<dbReference type="Proteomes" id="UP001501176">
    <property type="component" value="Unassembled WGS sequence"/>
</dbReference>
<gene>
    <name evidence="11" type="ORF">GCM10009125_14970</name>
</gene>
<feature type="transmembrane region" description="Helical" evidence="9">
    <location>
        <begin position="98"/>
        <end position="123"/>
    </location>
</feature>
<evidence type="ECO:0000256" key="2">
    <source>
        <dbReference type="ARBA" id="ARBA00022448"/>
    </source>
</evidence>
<dbReference type="PANTHER" id="PTHR35011">
    <property type="entry name" value="2,3-DIKETO-L-GULONATE TRAP TRANSPORTER SMALL PERMEASE PROTEIN YIAM"/>
    <property type="match status" value="1"/>
</dbReference>
<comment type="similarity">
    <text evidence="8 9">Belongs to the TRAP transporter small permease family.</text>
</comment>
<keyword evidence="7 9" id="KW-0472">Membrane</keyword>
<keyword evidence="6 9" id="KW-1133">Transmembrane helix</keyword>
<comment type="function">
    <text evidence="9">Part of the tripartite ATP-independent periplasmic (TRAP) transport system.</text>
</comment>
<dbReference type="Pfam" id="PF04290">
    <property type="entry name" value="DctQ"/>
    <property type="match status" value="1"/>
</dbReference>
<reference evidence="11 12" key="1">
    <citation type="journal article" date="2019" name="Int. J. Syst. Evol. Microbiol.">
        <title>The Global Catalogue of Microorganisms (GCM) 10K type strain sequencing project: providing services to taxonomists for standard genome sequencing and annotation.</title>
        <authorList>
            <consortium name="The Broad Institute Genomics Platform"/>
            <consortium name="The Broad Institute Genome Sequencing Center for Infectious Disease"/>
            <person name="Wu L."/>
            <person name="Ma J."/>
        </authorList>
    </citation>
    <scope>NUCLEOTIDE SEQUENCE [LARGE SCALE GENOMIC DNA]</scope>
    <source>
        <strain evidence="11 12">JCM 16240</strain>
    </source>
</reference>
<evidence type="ECO:0000256" key="5">
    <source>
        <dbReference type="ARBA" id="ARBA00022692"/>
    </source>
</evidence>
<sequence>MDNEREPSPGLRRLLAALEYPSLLIGKLAAWLTLPLTGALVYEVTSRYIFNKPTIWAYDMTYMLSSAVFMLGAAYALQKGSHVRADFLLALLKPRWQALLDAVMYVVLYFPAMGLFFMVSLRFASQSWTQHELYPQSPWMPPIYPLKAVIPLTILLLLLQGVAELVKACWVIRHNAPFRNKEPQS</sequence>
<feature type="transmembrane region" description="Helical" evidence="9">
    <location>
        <begin position="143"/>
        <end position="163"/>
    </location>
</feature>
<keyword evidence="12" id="KW-1185">Reference proteome</keyword>
<feature type="transmembrane region" description="Helical" evidence="9">
    <location>
        <begin position="54"/>
        <end position="77"/>
    </location>
</feature>
<keyword evidence="3" id="KW-1003">Cell membrane</keyword>
<name>A0ABN0TPN9_9BURK</name>
<proteinExistence type="inferred from homology"/>
<dbReference type="EMBL" id="BAAAFN010000011">
    <property type="protein sequence ID" value="GAA0226990.1"/>
    <property type="molecule type" value="Genomic_DNA"/>
</dbReference>
<keyword evidence="4 9" id="KW-0997">Cell inner membrane</keyword>
<dbReference type="InterPro" id="IPR007387">
    <property type="entry name" value="TRAP_DctQ"/>
</dbReference>
<accession>A0ABN0TPN9</accession>
<evidence type="ECO:0000256" key="1">
    <source>
        <dbReference type="ARBA" id="ARBA00004429"/>
    </source>
</evidence>
<evidence type="ECO:0000256" key="4">
    <source>
        <dbReference type="ARBA" id="ARBA00022519"/>
    </source>
</evidence>
<dbReference type="InterPro" id="IPR055348">
    <property type="entry name" value="DctQ"/>
</dbReference>
<organism evidence="11 12">
    <name type="scientific">Castellaniella daejeonensis</name>
    <dbReference type="NCBI Taxonomy" id="659013"/>
    <lineage>
        <taxon>Bacteria</taxon>
        <taxon>Pseudomonadati</taxon>
        <taxon>Pseudomonadota</taxon>
        <taxon>Betaproteobacteria</taxon>
        <taxon>Burkholderiales</taxon>
        <taxon>Alcaligenaceae</taxon>
        <taxon>Castellaniella</taxon>
    </lineage>
</organism>